<evidence type="ECO:0000313" key="3">
    <source>
        <dbReference type="Proteomes" id="UP000216107"/>
    </source>
</evidence>
<evidence type="ECO:0000313" key="1">
    <source>
        <dbReference type="EMBL" id="KAF7598754.1"/>
    </source>
</evidence>
<name>A0A272ER92_9RHOO</name>
<dbReference type="RefSeq" id="WP_095525025.1">
    <property type="nucleotide sequence ID" value="NZ_MDUX01000038.1"/>
</dbReference>
<dbReference type="Proteomes" id="UP000623509">
    <property type="component" value="Unassembled WGS sequence"/>
</dbReference>
<evidence type="ECO:0000313" key="4">
    <source>
        <dbReference type="Proteomes" id="UP000623509"/>
    </source>
</evidence>
<sequence>MKPLPLEFAHRGPGGQLSRRMRHVLAAVLALLLVLSVLGAWMGRQLGNEARSLGEEGFHLRADRELLIKAARHQAALPADMVDSINGVIRLLDYPLIDLLERLEAHAGDDVRLLSLEMGAVRTSVRLVVQAPALSVVLDYLDALRKEPGFENLVLVRQEAPGNDGAGLRFTLEMPQMDAVPRANARLPDGGSE</sequence>
<organism evidence="2 3">
    <name type="scientific">Candidatus Dactylopiibacterium carminicum</name>
    <dbReference type="NCBI Taxonomy" id="857335"/>
    <lineage>
        <taxon>Bacteria</taxon>
        <taxon>Pseudomonadati</taxon>
        <taxon>Pseudomonadota</taxon>
        <taxon>Betaproteobacteria</taxon>
        <taxon>Rhodocyclales</taxon>
        <taxon>Rhodocyclaceae</taxon>
        <taxon>Candidatus Dactylopiibacterium</taxon>
    </lineage>
</organism>
<reference evidence="1 4" key="1">
    <citation type="submission" date="2016-08" db="EMBL/GenBank/DDBJ databases">
        <title>Candidatus Dactylopiibacterium carminicum genome sequence.</title>
        <authorList>
            <person name="Ramirez-Puebla S.T."/>
            <person name="Ormeno-Orrillo E."/>
            <person name="Vera-Ponce De Leon A."/>
            <person name="Luis L."/>
            <person name="Sanchez-Flores A."/>
            <person name="Monica R."/>
            <person name="Martinez-Romero E."/>
        </authorList>
    </citation>
    <scope>NUCLEOTIDE SEQUENCE [LARGE SCALE GENOMIC DNA]</scope>
    <source>
        <strain evidence="1">END1</strain>
    </source>
</reference>
<protein>
    <recommendedName>
        <fullName evidence="5">Fimbrial assembly protein</fullName>
    </recommendedName>
</protein>
<dbReference type="OrthoDB" id="8703192at2"/>
<comment type="caution">
    <text evidence="2">The sequence shown here is derived from an EMBL/GenBank/DDBJ whole genome shotgun (WGS) entry which is preliminary data.</text>
</comment>
<dbReference type="Proteomes" id="UP000216107">
    <property type="component" value="Unassembled WGS sequence"/>
</dbReference>
<gene>
    <name evidence="1" type="ORF">BGI27_11490</name>
    <name evidence="2" type="ORF">CGU29_10920</name>
</gene>
<reference evidence="2 3" key="2">
    <citation type="submission" date="2017-07" db="EMBL/GenBank/DDBJ databases">
        <title>Candidatus Dactylopiibacterium carminicum, a nitrogen-fixing symbiont of the cochineal insect Dactylopius coccus and Dactylopius opuntiae (Hemiptera: Coccoidea: Dactylopiidae).</title>
        <authorList>
            <person name="Vera A."/>
        </authorList>
    </citation>
    <scope>NUCLEOTIDE SEQUENCE [LARGE SCALE GENOMIC DNA]</scope>
    <source>
        <strain evidence="2 3">NFDCM</strain>
    </source>
</reference>
<evidence type="ECO:0000313" key="2">
    <source>
        <dbReference type="EMBL" id="PAS92592.1"/>
    </source>
</evidence>
<dbReference type="EMBL" id="NMRN01000034">
    <property type="protein sequence ID" value="PAS92592.1"/>
    <property type="molecule type" value="Genomic_DNA"/>
</dbReference>
<accession>A0A272ER92</accession>
<keyword evidence="4" id="KW-1185">Reference proteome</keyword>
<evidence type="ECO:0008006" key="5">
    <source>
        <dbReference type="Google" id="ProtNLM"/>
    </source>
</evidence>
<proteinExistence type="predicted"/>
<dbReference type="AlphaFoldDB" id="A0A272ER92"/>
<dbReference type="EMBL" id="MDUX01000038">
    <property type="protein sequence ID" value="KAF7598754.1"/>
    <property type="molecule type" value="Genomic_DNA"/>
</dbReference>